<comment type="pathway">
    <text evidence="1">Mycotoxin biosynthesis.</text>
</comment>
<dbReference type="AlphaFoldDB" id="A0A2T3AX60"/>
<dbReference type="RefSeq" id="XP_024719240.1">
    <property type="nucleotide sequence ID" value="XM_024864447.1"/>
</dbReference>
<evidence type="ECO:0000256" key="3">
    <source>
        <dbReference type="ARBA" id="ARBA00035112"/>
    </source>
</evidence>
<evidence type="ECO:0000313" key="6">
    <source>
        <dbReference type="Proteomes" id="UP000241818"/>
    </source>
</evidence>
<dbReference type="Proteomes" id="UP000241818">
    <property type="component" value="Unassembled WGS sequence"/>
</dbReference>
<evidence type="ECO:0000256" key="2">
    <source>
        <dbReference type="ARBA" id="ARBA00023002"/>
    </source>
</evidence>
<feature type="transmembrane region" description="Helical" evidence="4">
    <location>
        <begin position="35"/>
        <end position="56"/>
    </location>
</feature>
<reference evidence="5 6" key="1">
    <citation type="journal article" date="2018" name="New Phytol.">
        <title>Comparative genomics and transcriptomics depict ericoid mycorrhizal fungi as versatile saprotrophs and plant mutualists.</title>
        <authorList>
            <person name="Martino E."/>
            <person name="Morin E."/>
            <person name="Grelet G.A."/>
            <person name="Kuo A."/>
            <person name="Kohler A."/>
            <person name="Daghino S."/>
            <person name="Barry K.W."/>
            <person name="Cichocki N."/>
            <person name="Clum A."/>
            <person name="Dockter R.B."/>
            <person name="Hainaut M."/>
            <person name="Kuo R.C."/>
            <person name="LaButti K."/>
            <person name="Lindahl B.D."/>
            <person name="Lindquist E.A."/>
            <person name="Lipzen A."/>
            <person name="Khouja H.R."/>
            <person name="Magnuson J."/>
            <person name="Murat C."/>
            <person name="Ohm R.A."/>
            <person name="Singer S.W."/>
            <person name="Spatafora J.W."/>
            <person name="Wang M."/>
            <person name="Veneault-Fourrey C."/>
            <person name="Henrissat B."/>
            <person name="Grigoriev I.V."/>
            <person name="Martin F.M."/>
            <person name="Perotto S."/>
        </authorList>
    </citation>
    <scope>NUCLEOTIDE SEQUENCE [LARGE SCALE GENOMIC DNA]</scope>
    <source>
        <strain evidence="5 6">ATCC 22711</strain>
    </source>
</reference>
<protein>
    <recommendedName>
        <fullName evidence="7">Tat pathway signal sequence</fullName>
    </recommendedName>
</protein>
<dbReference type="Pfam" id="PF11807">
    <property type="entry name" value="UstYa"/>
    <property type="match status" value="1"/>
</dbReference>
<gene>
    <name evidence="5" type="ORF">M430DRAFT_21158</name>
</gene>
<evidence type="ECO:0000313" key="5">
    <source>
        <dbReference type="EMBL" id="PSS13249.1"/>
    </source>
</evidence>
<keyword evidence="2" id="KW-0560">Oxidoreductase</keyword>
<organism evidence="5 6">
    <name type="scientific">Amorphotheca resinae ATCC 22711</name>
    <dbReference type="NCBI Taxonomy" id="857342"/>
    <lineage>
        <taxon>Eukaryota</taxon>
        <taxon>Fungi</taxon>
        <taxon>Dikarya</taxon>
        <taxon>Ascomycota</taxon>
        <taxon>Pezizomycotina</taxon>
        <taxon>Leotiomycetes</taxon>
        <taxon>Helotiales</taxon>
        <taxon>Amorphothecaceae</taxon>
        <taxon>Amorphotheca</taxon>
    </lineage>
</organism>
<dbReference type="GO" id="GO:0016491">
    <property type="term" value="F:oxidoreductase activity"/>
    <property type="evidence" value="ECO:0007669"/>
    <property type="project" value="UniProtKB-KW"/>
</dbReference>
<sequence length="239" mass="26765">MKQTYTPLWRSSSSHDEPEDLHLQTQLLSIRKTKLLAFIFAVLAGVAFLGNTYLFLRLSGGEGGRRLQDGLYPEVVPAMPIETITFEEHAIYAAAASSNESNAAWDAILPPGRGYIFTPPSASTHPLLQAGESTSVGEIHSVAVFHQLHCLGMLRNVYWTLLDKATFQSPDLEEFAVAHRRNHHVNHCFDYLRQALQCAGDLALEWPRTETDGRRYSVDGWGVPHLCKSWEFKVEEVSS</sequence>
<dbReference type="GeneID" id="36572528"/>
<dbReference type="EMBL" id="KZ679014">
    <property type="protein sequence ID" value="PSS13249.1"/>
    <property type="molecule type" value="Genomic_DNA"/>
</dbReference>
<dbReference type="PANTHER" id="PTHR33365:SF11">
    <property type="entry name" value="TAT PATHWAY SIGNAL SEQUENCE"/>
    <property type="match status" value="1"/>
</dbReference>
<keyword evidence="4" id="KW-0472">Membrane</keyword>
<keyword evidence="4" id="KW-0812">Transmembrane</keyword>
<dbReference type="OrthoDB" id="3687641at2759"/>
<accession>A0A2T3AX60</accession>
<comment type="similarity">
    <text evidence="3">Belongs to the ustYa family.</text>
</comment>
<evidence type="ECO:0000256" key="4">
    <source>
        <dbReference type="SAM" id="Phobius"/>
    </source>
</evidence>
<dbReference type="GO" id="GO:0043386">
    <property type="term" value="P:mycotoxin biosynthetic process"/>
    <property type="evidence" value="ECO:0007669"/>
    <property type="project" value="InterPro"/>
</dbReference>
<keyword evidence="6" id="KW-1185">Reference proteome</keyword>
<name>A0A2T3AX60_AMORE</name>
<dbReference type="InParanoid" id="A0A2T3AX60"/>
<keyword evidence="4" id="KW-1133">Transmembrane helix</keyword>
<evidence type="ECO:0000256" key="1">
    <source>
        <dbReference type="ARBA" id="ARBA00004685"/>
    </source>
</evidence>
<evidence type="ECO:0008006" key="7">
    <source>
        <dbReference type="Google" id="ProtNLM"/>
    </source>
</evidence>
<dbReference type="InterPro" id="IPR021765">
    <property type="entry name" value="UstYa-like"/>
</dbReference>
<proteinExistence type="inferred from homology"/>
<dbReference type="STRING" id="857342.A0A2T3AX60"/>
<dbReference type="PANTHER" id="PTHR33365">
    <property type="entry name" value="YALI0B05434P"/>
    <property type="match status" value="1"/>
</dbReference>